<dbReference type="InterPro" id="IPR052287">
    <property type="entry name" value="NHEJ_factor"/>
</dbReference>
<evidence type="ECO:0000256" key="5">
    <source>
        <dbReference type="ARBA" id="ARBA00023242"/>
    </source>
</evidence>
<proteinExistence type="inferred from homology"/>
<dbReference type="AlphaFoldDB" id="A0AAV9HWV8"/>
<accession>A0AAV9HWV8</accession>
<gene>
    <name evidence="11" type="ORF">QBC42DRAFT_294577</name>
</gene>
<feature type="compositionally biased region" description="Basic and acidic residues" evidence="8">
    <location>
        <begin position="750"/>
        <end position="775"/>
    </location>
</feature>
<protein>
    <recommendedName>
        <fullName evidence="7">Non-homologous end-joining factor 1</fullName>
    </recommendedName>
</protein>
<feature type="compositionally biased region" description="Basic and acidic residues" evidence="8">
    <location>
        <begin position="730"/>
        <end position="741"/>
    </location>
</feature>
<dbReference type="Gene3D" id="2.170.210.10">
    <property type="entry name" value="DNA double-strand break repair and VJ recombination XRCC4, N-terminal"/>
    <property type="match status" value="1"/>
</dbReference>
<comment type="subcellular location">
    <subcellularLocation>
        <location evidence="1">Nucleus</location>
    </subcellularLocation>
</comment>
<keyword evidence="4" id="KW-0234">DNA repair</keyword>
<dbReference type="GO" id="GO:0006303">
    <property type="term" value="P:double-strand break repair via nonhomologous end joining"/>
    <property type="evidence" value="ECO:0007669"/>
    <property type="project" value="UniProtKB-ARBA"/>
</dbReference>
<dbReference type="GO" id="GO:0032807">
    <property type="term" value="C:DNA ligase IV complex"/>
    <property type="evidence" value="ECO:0007669"/>
    <property type="project" value="TreeGrafter"/>
</dbReference>
<feature type="region of interest" description="Disordered" evidence="8">
    <location>
        <begin position="519"/>
        <end position="786"/>
    </location>
</feature>
<feature type="domain" description="XLF-like coiled-coil region" evidence="10">
    <location>
        <begin position="377"/>
        <end position="428"/>
    </location>
</feature>
<evidence type="ECO:0000313" key="12">
    <source>
        <dbReference type="Proteomes" id="UP001321749"/>
    </source>
</evidence>
<keyword evidence="3" id="KW-0238">DNA-binding</keyword>
<dbReference type="GO" id="GO:0045027">
    <property type="term" value="F:DNA end binding"/>
    <property type="evidence" value="ECO:0007669"/>
    <property type="project" value="TreeGrafter"/>
</dbReference>
<name>A0AAV9HWV8_9PEZI</name>
<feature type="domain" description="XLF-like N-terminal" evidence="9">
    <location>
        <begin position="254"/>
        <end position="375"/>
    </location>
</feature>
<feature type="compositionally biased region" description="Basic and acidic residues" evidence="8">
    <location>
        <begin position="560"/>
        <end position="569"/>
    </location>
</feature>
<sequence length="786" mass="85640">MYVYMMPLSSTAIEKGESKTTVVVPTHDGGLEHTELAFNDIKDWLEQAKRGEVTLYPPQFYIMSVLEPFFEAGTGTAEEQRRKFLEFVAKVPTGGGDKETEMIPWGEKVMSPTVVGKKEDGRLVMVVDKPGLELEGTGRGGDGSRAVIVRFGKDGPSEYLSTPLRIGLWSLDVGQPSKRETTARRHTPQLPFCKGHATPIVGVPVLLISDLSRRSARGRDPQLREGYRIASHCTTSLTPPSPSPSPPMSPYPAWRLLPVTGPGIPNLLVSSAFSDDSYTVHLTDLANVWEERMQRKPIIQRGLVEDTSIDPSDGPDQLRRMLELLGAAFESDDPEHPNTTLSIAREEDGDSLLIHVTCILPEPLKPLRWPMQLKKCPQSDVATKLVLPMIQAHEARMREIDQLVVSLKEKDSVITRLVDKLEATGSGLDHVFSALSGKRKVTRAAAEAKVKGLGPFSETEFRNKAPELRPVTQTADVSRLLEGVFGAGGLRYESGLDLEASNSLNDWWVKLGKGRHITLSQRSTSQPAKSRSPPALVEVKTDGDDDDFEVLAAPPSPRKRITDTPREGEAVDDDETSDGEDAQPASSPPRKAKSYTSEKPQASRSRLGALGGSKAPPQSPPRRQTPPKRAAVNMTDDGAESETASEAGSNTQASPPPRSPAKHPQNRSALGRIGGHARQETPPLKSAESPPRSPLPSSEQEVKEDASSQLPRRHKLGLIGKKAASPDPSTKAEEASDDGRGRAQTAAKQDSARETSLERADRKRAELQRDLERKAAAGPAKKKRKF</sequence>
<reference evidence="11" key="2">
    <citation type="submission" date="2023-06" db="EMBL/GenBank/DDBJ databases">
        <authorList>
            <consortium name="Lawrence Berkeley National Laboratory"/>
            <person name="Mondo S.J."/>
            <person name="Hensen N."/>
            <person name="Bonometti L."/>
            <person name="Westerberg I."/>
            <person name="Brannstrom I.O."/>
            <person name="Guillou S."/>
            <person name="Cros-Aarteil S."/>
            <person name="Calhoun S."/>
            <person name="Haridas S."/>
            <person name="Kuo A."/>
            <person name="Pangilinan J."/>
            <person name="Riley R."/>
            <person name="Labutti K."/>
            <person name="Andreopoulos B."/>
            <person name="Lipzen A."/>
            <person name="Chen C."/>
            <person name="Yanf M."/>
            <person name="Daum C."/>
            <person name="Ng V."/>
            <person name="Clum A."/>
            <person name="Steindorff A."/>
            <person name="Ohm R."/>
            <person name="Martin F."/>
            <person name="Silar P."/>
            <person name="Natvig D."/>
            <person name="Lalanne C."/>
            <person name="Gautier V."/>
            <person name="Ament-Velasquez S.L."/>
            <person name="Kruys A."/>
            <person name="Hutchinson M.I."/>
            <person name="Powell A.J."/>
            <person name="Barry K."/>
            <person name="Miller A.N."/>
            <person name="Grigoriev I.V."/>
            <person name="Debuchy R."/>
            <person name="Gladieux P."/>
            <person name="Thoren M.H."/>
            <person name="Johannesson H."/>
        </authorList>
    </citation>
    <scope>NUCLEOTIDE SEQUENCE</scope>
    <source>
        <strain evidence="11">PSN324</strain>
    </source>
</reference>
<dbReference type="PANTHER" id="PTHR32235">
    <property type="entry name" value="NON-HOMOLOGOUS END-JOINING FACTOR 1"/>
    <property type="match status" value="1"/>
</dbReference>
<keyword evidence="12" id="KW-1185">Reference proteome</keyword>
<feature type="compositionally biased region" description="Polar residues" evidence="8">
    <location>
        <begin position="519"/>
        <end position="529"/>
    </location>
</feature>
<evidence type="ECO:0000256" key="3">
    <source>
        <dbReference type="ARBA" id="ARBA00023125"/>
    </source>
</evidence>
<dbReference type="PANTHER" id="PTHR32235:SF1">
    <property type="entry name" value="NON-HOMOLOGOUS END-JOINING FACTOR 1"/>
    <property type="match status" value="1"/>
</dbReference>
<evidence type="ECO:0000259" key="9">
    <source>
        <dbReference type="Pfam" id="PF09302"/>
    </source>
</evidence>
<comment type="caution">
    <text evidence="11">The sequence shown here is derived from an EMBL/GenBank/DDBJ whole genome shotgun (WGS) entry which is preliminary data.</text>
</comment>
<organism evidence="11 12">
    <name type="scientific">Cladorrhinum samala</name>
    <dbReference type="NCBI Taxonomy" id="585594"/>
    <lineage>
        <taxon>Eukaryota</taxon>
        <taxon>Fungi</taxon>
        <taxon>Dikarya</taxon>
        <taxon>Ascomycota</taxon>
        <taxon>Pezizomycotina</taxon>
        <taxon>Sordariomycetes</taxon>
        <taxon>Sordariomycetidae</taxon>
        <taxon>Sordariales</taxon>
        <taxon>Podosporaceae</taxon>
        <taxon>Cladorrhinum</taxon>
    </lineage>
</organism>
<dbReference type="CDD" id="cd22285">
    <property type="entry name" value="HD_XLF_N"/>
    <property type="match status" value="1"/>
</dbReference>
<dbReference type="InterPro" id="IPR038051">
    <property type="entry name" value="XRCC4-like_N_sf"/>
</dbReference>
<dbReference type="Proteomes" id="UP001321749">
    <property type="component" value="Unassembled WGS sequence"/>
</dbReference>
<evidence type="ECO:0000256" key="8">
    <source>
        <dbReference type="SAM" id="MobiDB-lite"/>
    </source>
</evidence>
<dbReference type="InterPro" id="IPR053829">
    <property type="entry name" value="XLF-like_CC"/>
</dbReference>
<keyword evidence="2" id="KW-0227">DNA damage</keyword>
<dbReference type="EMBL" id="MU864942">
    <property type="protein sequence ID" value="KAK4465162.1"/>
    <property type="molecule type" value="Genomic_DNA"/>
</dbReference>
<dbReference type="Pfam" id="PF21928">
    <property type="entry name" value="XLF_CC"/>
    <property type="match status" value="1"/>
</dbReference>
<evidence type="ECO:0000256" key="6">
    <source>
        <dbReference type="ARBA" id="ARBA00025747"/>
    </source>
</evidence>
<feature type="compositionally biased region" description="Polar residues" evidence="8">
    <location>
        <begin position="642"/>
        <end position="653"/>
    </location>
</feature>
<reference evidence="11" key="1">
    <citation type="journal article" date="2023" name="Mol. Phylogenet. Evol.">
        <title>Genome-scale phylogeny and comparative genomics of the fungal order Sordariales.</title>
        <authorList>
            <person name="Hensen N."/>
            <person name="Bonometti L."/>
            <person name="Westerberg I."/>
            <person name="Brannstrom I.O."/>
            <person name="Guillou S."/>
            <person name="Cros-Aarteil S."/>
            <person name="Calhoun S."/>
            <person name="Haridas S."/>
            <person name="Kuo A."/>
            <person name="Mondo S."/>
            <person name="Pangilinan J."/>
            <person name="Riley R."/>
            <person name="LaButti K."/>
            <person name="Andreopoulos B."/>
            <person name="Lipzen A."/>
            <person name="Chen C."/>
            <person name="Yan M."/>
            <person name="Daum C."/>
            <person name="Ng V."/>
            <person name="Clum A."/>
            <person name="Steindorff A."/>
            <person name="Ohm R.A."/>
            <person name="Martin F."/>
            <person name="Silar P."/>
            <person name="Natvig D.O."/>
            <person name="Lalanne C."/>
            <person name="Gautier V."/>
            <person name="Ament-Velasquez S.L."/>
            <person name="Kruys A."/>
            <person name="Hutchinson M.I."/>
            <person name="Powell A.J."/>
            <person name="Barry K."/>
            <person name="Miller A.N."/>
            <person name="Grigoriev I.V."/>
            <person name="Debuchy R."/>
            <person name="Gladieux P."/>
            <person name="Hiltunen Thoren M."/>
            <person name="Johannesson H."/>
        </authorList>
    </citation>
    <scope>NUCLEOTIDE SEQUENCE</scope>
    <source>
        <strain evidence="11">PSN324</strain>
    </source>
</reference>
<evidence type="ECO:0000256" key="4">
    <source>
        <dbReference type="ARBA" id="ARBA00023204"/>
    </source>
</evidence>
<evidence type="ECO:0000313" key="11">
    <source>
        <dbReference type="EMBL" id="KAK4465162.1"/>
    </source>
</evidence>
<evidence type="ECO:0000259" key="10">
    <source>
        <dbReference type="Pfam" id="PF21928"/>
    </source>
</evidence>
<dbReference type="Pfam" id="PF09302">
    <property type="entry name" value="XLF"/>
    <property type="match status" value="1"/>
</dbReference>
<evidence type="ECO:0000256" key="2">
    <source>
        <dbReference type="ARBA" id="ARBA00022763"/>
    </source>
</evidence>
<comment type="similarity">
    <text evidence="6">Belongs to the XRCC4-XLF family. XLF subfamily.</text>
</comment>
<evidence type="ECO:0000256" key="7">
    <source>
        <dbReference type="ARBA" id="ARBA00044529"/>
    </source>
</evidence>
<evidence type="ECO:0000256" key="1">
    <source>
        <dbReference type="ARBA" id="ARBA00004123"/>
    </source>
</evidence>
<feature type="compositionally biased region" description="Polar residues" evidence="8">
    <location>
        <begin position="594"/>
        <end position="604"/>
    </location>
</feature>
<keyword evidence="5" id="KW-0539">Nucleus</keyword>
<feature type="compositionally biased region" description="Acidic residues" evidence="8">
    <location>
        <begin position="570"/>
        <end position="581"/>
    </location>
</feature>
<dbReference type="Gene3D" id="3.90.79.10">
    <property type="entry name" value="Nucleoside Triphosphate Pyrophosphohydrolase"/>
    <property type="match status" value="1"/>
</dbReference>
<dbReference type="InterPro" id="IPR015381">
    <property type="entry name" value="XLF-like_N"/>
</dbReference>